<name>A0A9P0VY92_9ASCO</name>
<dbReference type="OrthoDB" id="4018970at2759"/>
<dbReference type="AlphaFoldDB" id="A0A9P0VY92"/>
<evidence type="ECO:0000313" key="3">
    <source>
        <dbReference type="Proteomes" id="UP000837801"/>
    </source>
</evidence>
<dbReference type="EMBL" id="CAKXYY010000010">
    <property type="protein sequence ID" value="CAH2353454.1"/>
    <property type="molecule type" value="Genomic_DNA"/>
</dbReference>
<organism evidence="2 3">
    <name type="scientific">[Candida] railenensis</name>
    <dbReference type="NCBI Taxonomy" id="45579"/>
    <lineage>
        <taxon>Eukaryota</taxon>
        <taxon>Fungi</taxon>
        <taxon>Dikarya</taxon>
        <taxon>Ascomycota</taxon>
        <taxon>Saccharomycotina</taxon>
        <taxon>Pichiomycetes</taxon>
        <taxon>Debaryomycetaceae</taxon>
        <taxon>Kurtzmaniella</taxon>
    </lineage>
</organism>
<protein>
    <submittedName>
        <fullName evidence="2">Uncharacterized protein</fullName>
    </submittedName>
</protein>
<comment type="caution">
    <text evidence="2">The sequence shown here is derived from an EMBL/GenBank/DDBJ whole genome shotgun (WGS) entry which is preliminary data.</text>
</comment>
<proteinExistence type="predicted"/>
<gene>
    <name evidence="2" type="ORF">CLIB1423_10S05358</name>
</gene>
<keyword evidence="3" id="KW-1185">Reference proteome</keyword>
<feature type="region of interest" description="Disordered" evidence="1">
    <location>
        <begin position="234"/>
        <end position="253"/>
    </location>
</feature>
<accession>A0A9P0VY92</accession>
<evidence type="ECO:0000313" key="2">
    <source>
        <dbReference type="EMBL" id="CAH2353454.1"/>
    </source>
</evidence>
<sequence>MARIRSKILYVEKHVSIYTIPAEELQANESGDLGLDLDRVSQGERDRDFGASSSAPVQIWYGSLKVVQEELDEDDEEYRDVDVDSINKDETVAGTNPRKPFHTIKLKLVFFNKIADEFVPWAEVWYNPLDKPLDYFSIAKNGEETISLISDTCQKFKVIAQFPGTGYHPIEGSPEGSEKDEITQVALELRFSEVDQGLSFLEALDKYHVNYSSVVDSYLYESQLAGKTASLTLDSSDLEEEQEEDDFGDFVAA</sequence>
<evidence type="ECO:0000256" key="1">
    <source>
        <dbReference type="SAM" id="MobiDB-lite"/>
    </source>
</evidence>
<feature type="compositionally biased region" description="Acidic residues" evidence="1">
    <location>
        <begin position="236"/>
        <end position="253"/>
    </location>
</feature>
<dbReference type="Proteomes" id="UP000837801">
    <property type="component" value="Unassembled WGS sequence"/>
</dbReference>
<reference evidence="2" key="1">
    <citation type="submission" date="2022-03" db="EMBL/GenBank/DDBJ databases">
        <authorList>
            <person name="Legras J.-L."/>
            <person name="Devillers H."/>
            <person name="Grondin C."/>
        </authorList>
    </citation>
    <scope>NUCLEOTIDE SEQUENCE</scope>
    <source>
        <strain evidence="2">CLIB 1423</strain>
    </source>
</reference>